<dbReference type="Pfam" id="PF00497">
    <property type="entry name" value="SBP_bac_3"/>
    <property type="match status" value="1"/>
</dbReference>
<keyword evidence="1 2" id="KW-0732">Signal</keyword>
<evidence type="ECO:0000259" key="4">
    <source>
        <dbReference type="SMART" id="SM00079"/>
    </source>
</evidence>
<protein>
    <recommendedName>
        <fullName evidence="7">Amino acid ABC transporter substrate-binding protein</fullName>
    </recommendedName>
</protein>
<feature type="signal peptide" evidence="2">
    <location>
        <begin position="1"/>
        <end position="30"/>
    </location>
</feature>
<dbReference type="InterPro" id="IPR001638">
    <property type="entry name" value="Solute-binding_3/MltF_N"/>
</dbReference>
<accession>A0A074JLC5</accession>
<comment type="caution">
    <text evidence="5">The sequence shown here is derived from an EMBL/GenBank/DDBJ whole genome shotgun (WGS) entry which is preliminary data.</text>
</comment>
<evidence type="ECO:0000256" key="1">
    <source>
        <dbReference type="ARBA" id="ARBA00022729"/>
    </source>
</evidence>
<evidence type="ECO:0000313" key="5">
    <source>
        <dbReference type="EMBL" id="KEO57289.1"/>
    </source>
</evidence>
<evidence type="ECO:0000313" key="6">
    <source>
        <dbReference type="Proteomes" id="UP000027471"/>
    </source>
</evidence>
<dbReference type="InterPro" id="IPR006311">
    <property type="entry name" value="TAT_signal"/>
</dbReference>
<dbReference type="PANTHER" id="PTHR35936:SF19">
    <property type="entry name" value="AMINO-ACID-BINDING PROTEIN YXEM-RELATED"/>
    <property type="match status" value="1"/>
</dbReference>
<dbReference type="SMART" id="SM00079">
    <property type="entry name" value="PBPe"/>
    <property type="match status" value="1"/>
</dbReference>
<dbReference type="Proteomes" id="UP000027471">
    <property type="component" value="Unassembled WGS sequence"/>
</dbReference>
<feature type="domain" description="Ionotropic glutamate receptor C-terminal" evidence="4">
    <location>
        <begin position="42"/>
        <end position="259"/>
    </location>
</feature>
<dbReference type="PANTHER" id="PTHR35936">
    <property type="entry name" value="MEMBRANE-BOUND LYTIC MUREIN TRANSGLYCOSYLASE F"/>
    <property type="match status" value="1"/>
</dbReference>
<keyword evidence="6" id="KW-1185">Reference proteome</keyword>
<reference evidence="5 6" key="1">
    <citation type="journal article" date="2015" name="Antonie Van Leeuwenhoek">
        <title>Thioclava indica sp. nov., isolated from surface seawater of the Indian Ocean.</title>
        <authorList>
            <person name="Liu Y."/>
            <person name="Lai Q."/>
            <person name="Du J."/>
            <person name="Xu H."/>
            <person name="Jiang L."/>
            <person name="Shao Z."/>
        </authorList>
    </citation>
    <scope>NUCLEOTIDE SEQUENCE [LARGE SCALE GENOMIC DNA]</scope>
    <source>
        <strain evidence="5 6">DT23-4</strain>
    </source>
</reference>
<dbReference type="OrthoDB" id="9807134at2"/>
<evidence type="ECO:0000259" key="3">
    <source>
        <dbReference type="SMART" id="SM00062"/>
    </source>
</evidence>
<dbReference type="STRING" id="1353528.DT23_17020"/>
<gene>
    <name evidence="5" type="ORF">DT23_17020</name>
</gene>
<dbReference type="SUPFAM" id="SSF53850">
    <property type="entry name" value="Periplasmic binding protein-like II"/>
    <property type="match status" value="1"/>
</dbReference>
<sequence length="262" mass="28469">MTNRRTVLKSLVGVSALAAAGVSLPGIALADELETLKKNGVMRIAMSGAYPPFNFINEENQVVGFDPAIGEEIAKRMGLKVEIITTAWDGIIGGLLANKYDAIVGSMSITPDREKVVDFVGPYYRMRRGIFVTKDSKIKTLDDLKSATLGATLGETHEQWAREQGYKVRTYKGLPELMLELENGRVDAIVNDDIPVLLAITKNDAPIKQLDVKLGGVADEAGIAIRKGNPELHKAMQDALDAMQADGTYLELAKKWVGGDIR</sequence>
<dbReference type="EMBL" id="AUNB01000041">
    <property type="protein sequence ID" value="KEO57289.1"/>
    <property type="molecule type" value="Genomic_DNA"/>
</dbReference>
<dbReference type="PROSITE" id="PS51318">
    <property type="entry name" value="TAT"/>
    <property type="match status" value="1"/>
</dbReference>
<evidence type="ECO:0008006" key="7">
    <source>
        <dbReference type="Google" id="ProtNLM"/>
    </source>
</evidence>
<dbReference type="eggNOG" id="COG0834">
    <property type="taxonomic scope" value="Bacteria"/>
</dbReference>
<evidence type="ECO:0000256" key="2">
    <source>
        <dbReference type="SAM" id="SignalP"/>
    </source>
</evidence>
<dbReference type="GO" id="GO:0016020">
    <property type="term" value="C:membrane"/>
    <property type="evidence" value="ECO:0007669"/>
    <property type="project" value="InterPro"/>
</dbReference>
<dbReference type="AlphaFoldDB" id="A0A074JLC5"/>
<feature type="domain" description="Solute-binding protein family 3/N-terminal" evidence="3">
    <location>
        <begin position="41"/>
        <end position="260"/>
    </location>
</feature>
<organism evidence="5 6">
    <name type="scientific">Thioclava indica</name>
    <dbReference type="NCBI Taxonomy" id="1353528"/>
    <lineage>
        <taxon>Bacteria</taxon>
        <taxon>Pseudomonadati</taxon>
        <taxon>Pseudomonadota</taxon>
        <taxon>Alphaproteobacteria</taxon>
        <taxon>Rhodobacterales</taxon>
        <taxon>Paracoccaceae</taxon>
        <taxon>Thioclava</taxon>
    </lineage>
</organism>
<name>A0A074JLC5_9RHOB</name>
<feature type="chain" id="PRO_5001694988" description="Amino acid ABC transporter substrate-binding protein" evidence="2">
    <location>
        <begin position="31"/>
        <end position="262"/>
    </location>
</feature>
<dbReference type="Gene3D" id="3.40.190.10">
    <property type="entry name" value="Periplasmic binding protein-like II"/>
    <property type="match status" value="2"/>
</dbReference>
<dbReference type="SMART" id="SM00062">
    <property type="entry name" value="PBPb"/>
    <property type="match status" value="1"/>
</dbReference>
<dbReference type="GO" id="GO:0015276">
    <property type="term" value="F:ligand-gated monoatomic ion channel activity"/>
    <property type="evidence" value="ECO:0007669"/>
    <property type="project" value="InterPro"/>
</dbReference>
<dbReference type="InterPro" id="IPR001320">
    <property type="entry name" value="Iontro_rcpt_C"/>
</dbReference>
<dbReference type="RefSeq" id="WP_038131892.1">
    <property type="nucleotide sequence ID" value="NZ_AUNB01000041.1"/>
</dbReference>
<proteinExistence type="predicted"/>